<evidence type="ECO:0000313" key="4">
    <source>
        <dbReference type="EMBL" id="TCL64225.1"/>
    </source>
</evidence>
<dbReference type="Pfam" id="PF00682">
    <property type="entry name" value="HMGL-like"/>
    <property type="match status" value="1"/>
</dbReference>
<dbReference type="AlphaFoldDB" id="A0A4R1RE99"/>
<protein>
    <submittedName>
        <fullName evidence="4">Homocitrate synthase NifV</fullName>
    </submittedName>
</protein>
<dbReference type="PROSITE" id="PS50991">
    <property type="entry name" value="PYR_CT"/>
    <property type="match status" value="1"/>
</dbReference>
<dbReference type="Proteomes" id="UP000295008">
    <property type="component" value="Unassembled WGS sequence"/>
</dbReference>
<dbReference type="EMBL" id="SLUN01000019">
    <property type="protein sequence ID" value="TCL64225.1"/>
    <property type="molecule type" value="Genomic_DNA"/>
</dbReference>
<proteinExistence type="inferred from homology"/>
<reference evidence="4 5" key="1">
    <citation type="submission" date="2019-03" db="EMBL/GenBank/DDBJ databases">
        <title>Genomic Encyclopedia of Type Strains, Phase IV (KMG-IV): sequencing the most valuable type-strain genomes for metagenomic binning, comparative biology and taxonomic classification.</title>
        <authorList>
            <person name="Goeker M."/>
        </authorList>
    </citation>
    <scope>NUCLEOTIDE SEQUENCE [LARGE SCALE GENOMIC DNA]</scope>
    <source>
        <strain evidence="4 5">LX-B</strain>
    </source>
</reference>
<dbReference type="PANTHER" id="PTHR42880">
    <property type="entry name" value="HOMOCITRATE SYNTHASE"/>
    <property type="match status" value="1"/>
</dbReference>
<feature type="domain" description="Pyruvate carboxyltransferase" evidence="3">
    <location>
        <begin position="9"/>
        <end position="260"/>
    </location>
</feature>
<evidence type="ECO:0000313" key="5">
    <source>
        <dbReference type="Proteomes" id="UP000295008"/>
    </source>
</evidence>
<evidence type="ECO:0000256" key="2">
    <source>
        <dbReference type="RuleBase" id="RU003523"/>
    </source>
</evidence>
<dbReference type="InterPro" id="IPR002034">
    <property type="entry name" value="AIPM/Hcit_synth_CS"/>
</dbReference>
<dbReference type="GO" id="GO:0046912">
    <property type="term" value="F:acyltransferase activity, acyl groups converted into alkyl on transfer"/>
    <property type="evidence" value="ECO:0007669"/>
    <property type="project" value="InterPro"/>
</dbReference>
<dbReference type="InterPro" id="IPR054691">
    <property type="entry name" value="LeuA/HCS_post-cat"/>
</dbReference>
<comment type="caution">
    <text evidence="4">The sequence shown here is derived from an EMBL/GenBank/DDBJ whole genome shotgun (WGS) entry which is preliminary data.</text>
</comment>
<gene>
    <name evidence="4" type="ORF">EDC14_101930</name>
</gene>
<name>A0A4R1RE99_HYDET</name>
<dbReference type="GO" id="GO:0019752">
    <property type="term" value="P:carboxylic acid metabolic process"/>
    <property type="evidence" value="ECO:0007669"/>
    <property type="project" value="InterPro"/>
</dbReference>
<dbReference type="RefSeq" id="WP_132015173.1">
    <property type="nucleotide sequence ID" value="NZ_SLUN01000019.1"/>
</dbReference>
<keyword evidence="5" id="KW-1185">Reference proteome</keyword>
<accession>A0A4R1RE99</accession>
<dbReference type="InterPro" id="IPR013477">
    <property type="entry name" value="NifV/FrbC"/>
</dbReference>
<dbReference type="PANTHER" id="PTHR42880:SF1">
    <property type="entry name" value="ISOPROPYLMALATE_HOMOCITRATE_CITRAMALATE SYNTHASE FAMILY PROTEIN"/>
    <property type="match status" value="1"/>
</dbReference>
<organism evidence="4 5">
    <name type="scientific">Hydrogenispora ethanolica</name>
    <dbReference type="NCBI Taxonomy" id="1082276"/>
    <lineage>
        <taxon>Bacteria</taxon>
        <taxon>Bacillati</taxon>
        <taxon>Bacillota</taxon>
        <taxon>Hydrogenispora</taxon>
    </lineage>
</organism>
<evidence type="ECO:0000256" key="1">
    <source>
        <dbReference type="ARBA" id="ARBA00022679"/>
    </source>
</evidence>
<dbReference type="PROSITE" id="PS00816">
    <property type="entry name" value="AIPM_HOMOCIT_SYNTH_2"/>
    <property type="match status" value="1"/>
</dbReference>
<dbReference type="OrthoDB" id="9804858at2"/>
<dbReference type="Gene3D" id="3.20.20.70">
    <property type="entry name" value="Aldolase class I"/>
    <property type="match status" value="1"/>
</dbReference>
<dbReference type="InterPro" id="IPR013785">
    <property type="entry name" value="Aldolase_TIM"/>
</dbReference>
<dbReference type="Pfam" id="PF22617">
    <property type="entry name" value="HCS_D2"/>
    <property type="match status" value="1"/>
</dbReference>
<comment type="similarity">
    <text evidence="2">Belongs to the alpha-IPM synthase/homocitrate synthase family.</text>
</comment>
<dbReference type="InterPro" id="IPR000891">
    <property type="entry name" value="PYR_CT"/>
</dbReference>
<sequence length="384" mass="41563">MDDRQSRAAWLIDSTLRDGEQAAGVVFSDAEKCAIAQALSDIGVPELEVGIPAMGEAEIAVIRNLVALRLKARLTGWCRATIFDLTQARDSGLRSVHVSFPVSPIHLRILEKDPAWIERALADILPVAVRWFDHVSVGAQDASRADLPFLQQFMLTALRLGAKRVRIADTVGLLDPAATHRLFRGLLTVAPTANLEFHGHNDLGLATANTLAALEAGAQSASVTVNGMGERAGNAALAEVVMAMRIIAQKDCGIVTEGLYDLSKLVAAAAGRAIPADKPIVGERVFNHESGIHGHALLRDDSAYELFPARSVGQPGTRMVLGKHSGSAMVEQFLTSQGLEIEKETVRSVLSQIRRRAAESKRECTAEEVLAFYDRSKESRQRMH</sequence>
<dbReference type="Gene3D" id="1.10.238.260">
    <property type="match status" value="1"/>
</dbReference>
<evidence type="ECO:0000259" key="3">
    <source>
        <dbReference type="PROSITE" id="PS50991"/>
    </source>
</evidence>
<keyword evidence="1 2" id="KW-0808">Transferase</keyword>
<dbReference type="CDD" id="cd07939">
    <property type="entry name" value="DRE_TIM_NifV"/>
    <property type="match status" value="1"/>
</dbReference>
<dbReference type="SUPFAM" id="SSF51569">
    <property type="entry name" value="Aldolase"/>
    <property type="match status" value="1"/>
</dbReference>
<dbReference type="PROSITE" id="PS00815">
    <property type="entry name" value="AIPM_HOMOCIT_SYNTH_1"/>
    <property type="match status" value="1"/>
</dbReference>